<dbReference type="OMA" id="TKGWRAN"/>
<dbReference type="InterPro" id="IPR036465">
    <property type="entry name" value="vWFA_dom_sf"/>
</dbReference>
<comment type="caution">
    <text evidence="1">The sequence shown here is derived from an EMBL/GenBank/DDBJ whole genome shotgun (WGS) entry which is preliminary data.</text>
</comment>
<evidence type="ECO:0000313" key="2">
    <source>
        <dbReference type="Proteomes" id="UP000480222"/>
    </source>
</evidence>
<evidence type="ECO:0000313" key="1">
    <source>
        <dbReference type="EMBL" id="CAB0603867.1"/>
    </source>
</evidence>
<dbReference type="RefSeq" id="WP_014303386.1">
    <property type="nucleotide sequence ID" value="NZ_CAJDYE010000010.1"/>
</dbReference>
<organism evidence="1 2">
    <name type="scientific">Corynebacterium diphtheriae</name>
    <dbReference type="NCBI Taxonomy" id="1717"/>
    <lineage>
        <taxon>Bacteria</taxon>
        <taxon>Bacillati</taxon>
        <taxon>Actinomycetota</taxon>
        <taxon>Actinomycetes</taxon>
        <taxon>Mycobacteriales</taxon>
        <taxon>Corynebacteriaceae</taxon>
        <taxon>Corynebacterium</taxon>
    </lineage>
</organism>
<dbReference type="InterPro" id="IPR002035">
    <property type="entry name" value="VWF_A"/>
</dbReference>
<dbReference type="EMBL" id="CADDAV010000016">
    <property type="protein sequence ID" value="CAB0603867.1"/>
    <property type="molecule type" value="Genomic_DNA"/>
</dbReference>
<dbReference type="PROSITE" id="PS50234">
    <property type="entry name" value="VWFA"/>
    <property type="match status" value="1"/>
</dbReference>
<protein>
    <submittedName>
        <fullName evidence="1">VWA domain-containing protein</fullName>
    </submittedName>
</protein>
<dbReference type="SMART" id="SM00327">
    <property type="entry name" value="VWA"/>
    <property type="match status" value="1"/>
</dbReference>
<accession>A0A0D6G5L7</accession>
<dbReference type="Gene3D" id="3.40.50.410">
    <property type="entry name" value="von Willebrand factor, type A domain"/>
    <property type="match status" value="1"/>
</dbReference>
<dbReference type="Pfam" id="PF00092">
    <property type="entry name" value="VWA"/>
    <property type="match status" value="1"/>
</dbReference>
<dbReference type="KEGG" id="cdip:ERS451417_01207"/>
<reference evidence="1 2" key="1">
    <citation type="submission" date="2020-02" db="EMBL/GenBank/DDBJ databases">
        <authorList>
            <person name="Brisse S."/>
        </authorList>
    </citation>
    <scope>NUCLEOTIDE SEQUENCE [LARGE SCALE GENOMIC DNA]</scope>
    <source>
        <strain evidence="1">CIP107547</strain>
    </source>
</reference>
<gene>
    <name evidence="1" type="ORF">CIP107547_01394</name>
</gene>
<name>A0A0D6G5L7_CORDP</name>
<dbReference type="CDD" id="cd00198">
    <property type="entry name" value="vWFA"/>
    <property type="match status" value="1"/>
</dbReference>
<dbReference type="Proteomes" id="UP000480222">
    <property type="component" value="Unassembled WGS sequence"/>
</dbReference>
<dbReference type="GeneID" id="29421167"/>
<sequence length="470" mass="49829">MAKHSDGKNNYRLSPSVIAIAIVIVLVAAGVFLWTQAKREDSAKSSCINGNLTLPIATNNKEVASQIIDAYNSSGRVTRDYCVRAELTDSVAHAGVYLSDESDHQVNQVLSAEKRSPATLEWPTVATDQVGIARREDATEDAPVTYPVKSDAVSSALVAAFTHNNDASAATKMLRDFSETTIDSAVAQSAPKIVVSKSETPQGYSFEEIQNLSKPLRAVALNPTDSVNEEVVRAGADFGTAIAANTPDAQKPQKLSQEVATAAEILASLTDSSPAVDSQSNQSPRDILMLLDTSEYINGVSTDGIRWFDAASHGLINLAQKQEERGKAIGLWNYSSPLTPGITQGWRSNLNFDTLDAARQVKDVLGNFGTGGQPQTLAATSAALNYAVEHAQHAGNTSVVIVFTGTNDSFTGLAESVRKAQESHVSLHAIQIGDGQDDTNIAQAAKDTNGSYVHATSAAELDRAIASTTK</sequence>
<dbReference type="SUPFAM" id="SSF53300">
    <property type="entry name" value="vWA-like"/>
    <property type="match status" value="1"/>
</dbReference>
<proteinExistence type="predicted"/>
<dbReference type="AlphaFoldDB" id="A0A0D6G5L7"/>